<comment type="similarity">
    <text evidence="1">Belongs to the iron/ascorbate-dependent oxidoreductase family.</text>
</comment>
<evidence type="ECO:0000313" key="4">
    <source>
        <dbReference type="EnsemblPlants" id="AET7Gv21108800.2"/>
    </source>
</evidence>
<sequence length="219" mass="24105">PSVPFTAGRRPLNTKTPWRSESPTQVDEIGSTSKAVQMVEIPLVQLWLAGAAVGRVRAPEPRRAAPRQVGRRNRSQGDRQELRRGDARADRGRRRQGGRESRPGGPPVRGPACQFRINKYNYTHDTVGSSGVQIHTDSGFLTVLQEDNYLGGLEVLDPATDEFVRVDPVPGSLLVNIDDVDTAWSNGRLHTVKHRVKCVAAVPHISIALFLLAPKDDRV</sequence>
<dbReference type="Pfam" id="PF03171">
    <property type="entry name" value="2OG-FeII_Oxy"/>
    <property type="match status" value="1"/>
</dbReference>
<dbReference type="SUPFAM" id="SSF51197">
    <property type="entry name" value="Clavaminate synthase-like"/>
    <property type="match status" value="1"/>
</dbReference>
<dbReference type="GO" id="GO:0046872">
    <property type="term" value="F:metal ion binding"/>
    <property type="evidence" value="ECO:0007669"/>
    <property type="project" value="UniProtKB-KW"/>
</dbReference>
<reference evidence="5" key="1">
    <citation type="journal article" date="2014" name="Science">
        <title>Ancient hybridizations among the ancestral genomes of bread wheat.</title>
        <authorList>
            <consortium name="International Wheat Genome Sequencing Consortium,"/>
            <person name="Marcussen T."/>
            <person name="Sandve S.R."/>
            <person name="Heier L."/>
            <person name="Spannagl M."/>
            <person name="Pfeifer M."/>
            <person name="Jakobsen K.S."/>
            <person name="Wulff B.B."/>
            <person name="Steuernagel B."/>
            <person name="Mayer K.F."/>
            <person name="Olsen O.A."/>
        </authorList>
    </citation>
    <scope>NUCLEOTIDE SEQUENCE [LARGE SCALE GENOMIC DNA]</scope>
    <source>
        <strain evidence="5">cv. AL8/78</strain>
    </source>
</reference>
<dbReference type="EnsemblPlants" id="AET7Gv21108800.2">
    <property type="protein sequence ID" value="AET7Gv21108800.2"/>
    <property type="gene ID" value="AET7Gv21108800"/>
</dbReference>
<dbReference type="PROSITE" id="PS51471">
    <property type="entry name" value="FE2OG_OXY"/>
    <property type="match status" value="1"/>
</dbReference>
<accession>A0A453SVP9</accession>
<dbReference type="Gramene" id="AET7Gv21108800.2">
    <property type="protein sequence ID" value="AET7Gv21108800.2"/>
    <property type="gene ID" value="AET7Gv21108800"/>
</dbReference>
<dbReference type="PANTHER" id="PTHR47990">
    <property type="entry name" value="2-OXOGLUTARATE (2OG) AND FE(II)-DEPENDENT OXYGENASE SUPERFAMILY PROTEIN-RELATED"/>
    <property type="match status" value="1"/>
</dbReference>
<protein>
    <recommendedName>
        <fullName evidence="3">Fe2OG dioxygenase domain-containing protein</fullName>
    </recommendedName>
</protein>
<dbReference type="Gene3D" id="2.60.120.330">
    <property type="entry name" value="B-lactam Antibiotic, Isopenicillin N Synthase, Chain"/>
    <property type="match status" value="1"/>
</dbReference>
<proteinExistence type="inferred from homology"/>
<dbReference type="InterPro" id="IPR027443">
    <property type="entry name" value="IPNS-like_sf"/>
</dbReference>
<keyword evidence="1" id="KW-0479">Metal-binding</keyword>
<feature type="compositionally biased region" description="Polar residues" evidence="2">
    <location>
        <begin position="13"/>
        <end position="30"/>
    </location>
</feature>
<name>A0A453SVP9_AEGTS</name>
<evidence type="ECO:0000313" key="5">
    <source>
        <dbReference type="Proteomes" id="UP000015105"/>
    </source>
</evidence>
<feature type="compositionally biased region" description="Basic and acidic residues" evidence="2">
    <location>
        <begin position="75"/>
        <end position="90"/>
    </location>
</feature>
<reference evidence="4" key="3">
    <citation type="journal article" date="2017" name="Nature">
        <title>Genome sequence of the progenitor of the wheat D genome Aegilops tauschii.</title>
        <authorList>
            <person name="Luo M.C."/>
            <person name="Gu Y.Q."/>
            <person name="Puiu D."/>
            <person name="Wang H."/>
            <person name="Twardziok S.O."/>
            <person name="Deal K.R."/>
            <person name="Huo N."/>
            <person name="Zhu T."/>
            <person name="Wang L."/>
            <person name="Wang Y."/>
            <person name="McGuire P.E."/>
            <person name="Liu S."/>
            <person name="Long H."/>
            <person name="Ramasamy R.K."/>
            <person name="Rodriguez J.C."/>
            <person name="Van S.L."/>
            <person name="Yuan L."/>
            <person name="Wang Z."/>
            <person name="Xia Z."/>
            <person name="Xiao L."/>
            <person name="Anderson O.D."/>
            <person name="Ouyang S."/>
            <person name="Liang Y."/>
            <person name="Zimin A.V."/>
            <person name="Pertea G."/>
            <person name="Qi P."/>
            <person name="Bennetzen J.L."/>
            <person name="Dai X."/>
            <person name="Dawson M.W."/>
            <person name="Muller H.G."/>
            <person name="Kugler K."/>
            <person name="Rivarola-Duarte L."/>
            <person name="Spannagl M."/>
            <person name="Mayer K.F.X."/>
            <person name="Lu F.H."/>
            <person name="Bevan M.W."/>
            <person name="Leroy P."/>
            <person name="Li P."/>
            <person name="You F.M."/>
            <person name="Sun Q."/>
            <person name="Liu Z."/>
            <person name="Lyons E."/>
            <person name="Wicker T."/>
            <person name="Salzberg S.L."/>
            <person name="Devos K.M."/>
            <person name="Dvorak J."/>
        </authorList>
    </citation>
    <scope>NUCLEOTIDE SEQUENCE [LARGE SCALE GENOMIC DNA]</scope>
    <source>
        <strain evidence="4">cv. AL8/78</strain>
    </source>
</reference>
<feature type="region of interest" description="Disordered" evidence="2">
    <location>
        <begin position="59"/>
        <end position="113"/>
    </location>
</feature>
<organism evidence="4 5">
    <name type="scientific">Aegilops tauschii subsp. strangulata</name>
    <name type="common">Goatgrass</name>
    <dbReference type="NCBI Taxonomy" id="200361"/>
    <lineage>
        <taxon>Eukaryota</taxon>
        <taxon>Viridiplantae</taxon>
        <taxon>Streptophyta</taxon>
        <taxon>Embryophyta</taxon>
        <taxon>Tracheophyta</taxon>
        <taxon>Spermatophyta</taxon>
        <taxon>Magnoliopsida</taxon>
        <taxon>Liliopsida</taxon>
        <taxon>Poales</taxon>
        <taxon>Poaceae</taxon>
        <taxon>BOP clade</taxon>
        <taxon>Pooideae</taxon>
        <taxon>Triticodae</taxon>
        <taxon>Triticeae</taxon>
        <taxon>Triticinae</taxon>
        <taxon>Aegilops</taxon>
    </lineage>
</organism>
<dbReference type="Proteomes" id="UP000015105">
    <property type="component" value="Chromosome 7D"/>
</dbReference>
<evidence type="ECO:0000256" key="1">
    <source>
        <dbReference type="RuleBase" id="RU003682"/>
    </source>
</evidence>
<keyword evidence="1" id="KW-0560">Oxidoreductase</keyword>
<dbReference type="InterPro" id="IPR050231">
    <property type="entry name" value="Iron_ascorbate_oxido_reductase"/>
</dbReference>
<evidence type="ECO:0000259" key="3">
    <source>
        <dbReference type="PROSITE" id="PS51471"/>
    </source>
</evidence>
<dbReference type="AlphaFoldDB" id="A0A453SVP9"/>
<evidence type="ECO:0000256" key="2">
    <source>
        <dbReference type="SAM" id="MobiDB-lite"/>
    </source>
</evidence>
<reference evidence="4" key="4">
    <citation type="submission" date="2019-03" db="UniProtKB">
        <authorList>
            <consortium name="EnsemblPlants"/>
        </authorList>
    </citation>
    <scope>IDENTIFICATION</scope>
</reference>
<feature type="region of interest" description="Disordered" evidence="2">
    <location>
        <begin position="1"/>
        <end position="30"/>
    </location>
</feature>
<dbReference type="GO" id="GO:0009852">
    <property type="term" value="P:auxin catabolic process"/>
    <property type="evidence" value="ECO:0007669"/>
    <property type="project" value="EnsemblPlants"/>
</dbReference>
<reference evidence="4" key="5">
    <citation type="journal article" date="2021" name="G3 (Bethesda)">
        <title>Aegilops tauschii genome assembly Aet v5.0 features greater sequence contiguity and improved annotation.</title>
        <authorList>
            <person name="Wang L."/>
            <person name="Zhu T."/>
            <person name="Rodriguez J.C."/>
            <person name="Deal K.R."/>
            <person name="Dubcovsky J."/>
            <person name="McGuire P.E."/>
            <person name="Lux T."/>
            <person name="Spannagl M."/>
            <person name="Mayer K.F.X."/>
            <person name="Baldrich P."/>
            <person name="Meyers B.C."/>
            <person name="Huo N."/>
            <person name="Gu Y.Q."/>
            <person name="Zhou H."/>
            <person name="Devos K.M."/>
            <person name="Bennetzen J.L."/>
            <person name="Unver T."/>
            <person name="Budak H."/>
            <person name="Gulick P.J."/>
            <person name="Galiba G."/>
            <person name="Kalapos B."/>
            <person name="Nelson D.R."/>
            <person name="Li P."/>
            <person name="You F.M."/>
            <person name="Luo M.C."/>
            <person name="Dvorak J."/>
        </authorList>
    </citation>
    <scope>NUCLEOTIDE SEQUENCE [LARGE SCALE GENOMIC DNA]</scope>
    <source>
        <strain evidence="4">cv. AL8/78</strain>
    </source>
</reference>
<keyword evidence="1" id="KW-0408">Iron</keyword>
<keyword evidence="5" id="KW-1185">Reference proteome</keyword>
<dbReference type="InterPro" id="IPR044861">
    <property type="entry name" value="IPNS-like_FE2OG_OXY"/>
</dbReference>
<dbReference type="InterPro" id="IPR005123">
    <property type="entry name" value="Oxoglu/Fe-dep_dioxygenase_dom"/>
</dbReference>
<dbReference type="STRING" id="200361.A0A453SVP9"/>
<reference evidence="5" key="2">
    <citation type="journal article" date="2017" name="Nat. Plants">
        <title>The Aegilops tauschii genome reveals multiple impacts of transposons.</title>
        <authorList>
            <person name="Zhao G."/>
            <person name="Zou C."/>
            <person name="Li K."/>
            <person name="Wang K."/>
            <person name="Li T."/>
            <person name="Gao L."/>
            <person name="Zhang X."/>
            <person name="Wang H."/>
            <person name="Yang Z."/>
            <person name="Liu X."/>
            <person name="Jiang W."/>
            <person name="Mao L."/>
            <person name="Kong X."/>
            <person name="Jiao Y."/>
            <person name="Jia J."/>
        </authorList>
    </citation>
    <scope>NUCLEOTIDE SEQUENCE [LARGE SCALE GENOMIC DNA]</scope>
    <source>
        <strain evidence="5">cv. AL8/78</strain>
    </source>
</reference>
<dbReference type="GO" id="GO:0016491">
    <property type="term" value="F:oxidoreductase activity"/>
    <property type="evidence" value="ECO:0007669"/>
    <property type="project" value="UniProtKB-KW"/>
</dbReference>
<feature type="domain" description="Fe2OG dioxygenase" evidence="3">
    <location>
        <begin position="111"/>
        <end position="219"/>
    </location>
</feature>